<dbReference type="Proteomes" id="UP001345691">
    <property type="component" value="Unassembled WGS sequence"/>
</dbReference>
<organism evidence="1 2">
    <name type="scientific">Exophiala sideris</name>
    <dbReference type="NCBI Taxonomy" id="1016849"/>
    <lineage>
        <taxon>Eukaryota</taxon>
        <taxon>Fungi</taxon>
        <taxon>Dikarya</taxon>
        <taxon>Ascomycota</taxon>
        <taxon>Pezizomycotina</taxon>
        <taxon>Eurotiomycetes</taxon>
        <taxon>Chaetothyriomycetidae</taxon>
        <taxon>Chaetothyriales</taxon>
        <taxon>Herpotrichiellaceae</taxon>
        <taxon>Exophiala</taxon>
    </lineage>
</organism>
<dbReference type="PANTHER" id="PTHR42037:SF1">
    <property type="match status" value="1"/>
</dbReference>
<accession>A0ABR0IVF0</accession>
<evidence type="ECO:0000313" key="2">
    <source>
        <dbReference type="Proteomes" id="UP001345691"/>
    </source>
</evidence>
<sequence length="161" mass="18428">MSTTAVKTTVDPRRSFYEALAVLNILSPTIPPARRTRERTTWQKFLDELCWLCDFEGGGKTVVSIAVESTPTGMVFWMAMNHRIRNRAVTHLKWVLGELSNLENAWDLHETERKILLRSLTISRRRVDDYSKRLRFAAQRSSSILDETGIDRGVHVPATSV</sequence>
<dbReference type="EMBL" id="JAVRRF010000048">
    <property type="protein sequence ID" value="KAK5049158.1"/>
    <property type="molecule type" value="Genomic_DNA"/>
</dbReference>
<comment type="caution">
    <text evidence="1">The sequence shown here is derived from an EMBL/GenBank/DDBJ whole genome shotgun (WGS) entry which is preliminary data.</text>
</comment>
<evidence type="ECO:0000313" key="1">
    <source>
        <dbReference type="EMBL" id="KAK5049158.1"/>
    </source>
</evidence>
<protein>
    <recommendedName>
        <fullName evidence="3">Retrotransposon gag domain-containing protein</fullName>
    </recommendedName>
</protein>
<evidence type="ECO:0008006" key="3">
    <source>
        <dbReference type="Google" id="ProtNLM"/>
    </source>
</evidence>
<reference evidence="1 2" key="1">
    <citation type="submission" date="2023-08" db="EMBL/GenBank/DDBJ databases">
        <title>Black Yeasts Isolated from many extreme environments.</title>
        <authorList>
            <person name="Coleine C."/>
            <person name="Stajich J.E."/>
            <person name="Selbmann L."/>
        </authorList>
    </citation>
    <scope>NUCLEOTIDE SEQUENCE [LARGE SCALE GENOMIC DNA]</scope>
    <source>
        <strain evidence="1 2">CCFEE 6328</strain>
    </source>
</reference>
<proteinExistence type="predicted"/>
<dbReference type="PANTHER" id="PTHR42037">
    <property type="match status" value="1"/>
</dbReference>
<gene>
    <name evidence="1" type="ORF">LTR69_011185</name>
</gene>
<keyword evidence="2" id="KW-1185">Reference proteome</keyword>
<name>A0ABR0IVF0_9EURO</name>